<accession>A0A323UVH0</accession>
<dbReference type="RefSeq" id="WP_110787706.1">
    <property type="nucleotide sequence ID" value="NZ_QKQS01000023.1"/>
</dbReference>
<protein>
    <submittedName>
        <fullName evidence="1">Uncharacterized protein</fullName>
    </submittedName>
</protein>
<evidence type="ECO:0000313" key="2">
    <source>
        <dbReference type="Proteomes" id="UP000248134"/>
    </source>
</evidence>
<dbReference type="OrthoDB" id="8243448at2"/>
<dbReference type="Proteomes" id="UP000248134">
    <property type="component" value="Unassembled WGS sequence"/>
</dbReference>
<name>A0A323UVH0_RHOPL</name>
<sequence length="60" mass="6711">MADHDNTLHPDDFPIEAERSALKTADGETIAQAKTKKLADDIADRLNEQADREQQDCWSA</sequence>
<dbReference type="AlphaFoldDB" id="A0A323UVH0"/>
<comment type="caution">
    <text evidence="1">The sequence shown here is derived from an EMBL/GenBank/DDBJ whole genome shotgun (WGS) entry which is preliminary data.</text>
</comment>
<gene>
    <name evidence="1" type="ORF">DNX69_18450</name>
</gene>
<reference evidence="1 2" key="1">
    <citation type="submission" date="2018-06" db="EMBL/GenBank/DDBJ databases">
        <title>Draft Whole-Genome Sequence of the purple photosynthetic bacterium Rhodospeudomonas palustris XCP.</title>
        <authorList>
            <person name="Rayyan A."/>
            <person name="Meyer T.E."/>
            <person name="Kyndt J.A."/>
        </authorList>
    </citation>
    <scope>NUCLEOTIDE SEQUENCE [LARGE SCALE GENOMIC DNA]</scope>
    <source>
        <strain evidence="1 2">XCP</strain>
    </source>
</reference>
<dbReference type="EMBL" id="QKQS01000023">
    <property type="protein sequence ID" value="PZA11618.1"/>
    <property type="molecule type" value="Genomic_DNA"/>
</dbReference>
<organism evidence="1 2">
    <name type="scientific">Rhodopseudomonas palustris</name>
    <dbReference type="NCBI Taxonomy" id="1076"/>
    <lineage>
        <taxon>Bacteria</taxon>
        <taxon>Pseudomonadati</taxon>
        <taxon>Pseudomonadota</taxon>
        <taxon>Alphaproteobacteria</taxon>
        <taxon>Hyphomicrobiales</taxon>
        <taxon>Nitrobacteraceae</taxon>
        <taxon>Rhodopseudomonas</taxon>
    </lineage>
</organism>
<proteinExistence type="predicted"/>
<evidence type="ECO:0000313" key="1">
    <source>
        <dbReference type="EMBL" id="PZA11618.1"/>
    </source>
</evidence>